<sequence length="729" mass="83032">MTEDSTGEIQVVCRFRPLNTKELMISENACVDFPSGDKTVSVPQEGLSPLLFHLDYVFKPSCTQSQVYNIAAKNIVESVLQGFNGTVLTYGQTSSGKTFTMTGASLDNVELMGIIPRMVGNVFDYIATADESLEFTVKVSYCEIYMEKIKDLLDPMRKNLKVHEDKIKGVYIGDLSESYVSCDSEVYDLMRLGTENREVGYTDMNAGSSRSHAIFIVSILQTNTKNYSSKVGKLYLVDLAGSEKVGKTGATGKRLEEAKTINKSLTVLGQVINNLTDGKSTHIPYRDSKLTRVLQDSLGGNSKTSLIITCSPSIYNLEETISTLRFGIRAKSVKNKPKVNKEYTVSELKLLLNKAQEEIEKRNQTIEILKNELKNNGGKVVVDDCEPGEILVSLEDLQEDIDNLKEKLDQESKTCFQLRNTLLQQETLNQEITLDNSSMMSELKSCHEEILLLKTKINDKTEIIEEFKNKNEICEQKIKELNISIAKLEKVVKDQEEEISLLKSQNFKTKEQIVYNEDYLNEIKGDLTTEKEKNLALVKQIKILHRNIEELSKKNVIDIKKLKENLVQEIEIKAQEKWRKEKEVISNDLQNRIKKVLELQLALDDANENYRMLEQRLSQSDKIIIKRNDLLEKNIEYITKMYYELLNEKSSFSIQNQVLNNKVIRLSDRIGFLEEQIRQKEVKIFTEERSFFDDTGKLNNSRASRSSMISGNIRKPIKGGTRVPVANGF</sequence>
<evidence type="ECO:0000313" key="14">
    <source>
        <dbReference type="EMBL" id="OMJ95777.1"/>
    </source>
</evidence>
<dbReference type="Proteomes" id="UP000187209">
    <property type="component" value="Unassembled WGS sequence"/>
</dbReference>
<reference evidence="14 15" key="1">
    <citation type="submission" date="2016-11" db="EMBL/GenBank/DDBJ databases">
        <title>The macronuclear genome of Stentor coeruleus: a giant cell with tiny introns.</title>
        <authorList>
            <person name="Slabodnick M."/>
            <person name="Ruby J.G."/>
            <person name="Reiff S.B."/>
            <person name="Swart E.C."/>
            <person name="Gosai S."/>
            <person name="Prabakaran S."/>
            <person name="Witkowska E."/>
            <person name="Larue G.E."/>
            <person name="Fisher S."/>
            <person name="Freeman R.M."/>
            <person name="Gunawardena J."/>
            <person name="Chu W."/>
            <person name="Stover N.A."/>
            <person name="Gregory B.D."/>
            <person name="Nowacki M."/>
            <person name="Derisi J."/>
            <person name="Roy S.W."/>
            <person name="Marshall W.F."/>
            <person name="Sood P."/>
        </authorList>
    </citation>
    <scope>NUCLEOTIDE SEQUENCE [LARGE SCALE GENOMIC DNA]</scope>
    <source>
        <strain evidence="14">WM001</strain>
    </source>
</reference>
<dbReference type="GO" id="GO:0007010">
    <property type="term" value="P:cytoskeleton organization"/>
    <property type="evidence" value="ECO:0007669"/>
    <property type="project" value="UniProtKB-ARBA"/>
</dbReference>
<dbReference type="SMART" id="SM00129">
    <property type="entry name" value="KISc"/>
    <property type="match status" value="1"/>
</dbReference>
<feature type="binding site" evidence="10">
    <location>
        <begin position="91"/>
        <end position="98"/>
    </location>
    <ligand>
        <name>ATP</name>
        <dbReference type="ChEBI" id="CHEBI:30616"/>
    </ligand>
</feature>
<dbReference type="PANTHER" id="PTHR47968:SF75">
    <property type="entry name" value="CENTROMERE-ASSOCIATED PROTEIN E"/>
    <property type="match status" value="1"/>
</dbReference>
<dbReference type="FunFam" id="3.40.850.10:FF:000019">
    <property type="entry name" value="Kinesin-like protein KIN-5D"/>
    <property type="match status" value="1"/>
</dbReference>
<dbReference type="GO" id="GO:0007018">
    <property type="term" value="P:microtubule-based movement"/>
    <property type="evidence" value="ECO:0007669"/>
    <property type="project" value="InterPro"/>
</dbReference>
<dbReference type="CDD" id="cd01369">
    <property type="entry name" value="KISc_KHC_KIF5"/>
    <property type="match status" value="1"/>
</dbReference>
<evidence type="ECO:0000256" key="12">
    <source>
        <dbReference type="SAM" id="Coils"/>
    </source>
</evidence>
<evidence type="ECO:0000256" key="8">
    <source>
        <dbReference type="ARBA" id="ARBA00023212"/>
    </source>
</evidence>
<proteinExistence type="inferred from homology"/>
<evidence type="ECO:0000313" key="15">
    <source>
        <dbReference type="Proteomes" id="UP000187209"/>
    </source>
</evidence>
<keyword evidence="3 11" id="KW-0493">Microtubule</keyword>
<dbReference type="Gene3D" id="3.40.850.10">
    <property type="entry name" value="Kinesin motor domain"/>
    <property type="match status" value="1"/>
</dbReference>
<evidence type="ECO:0000256" key="4">
    <source>
        <dbReference type="ARBA" id="ARBA00022741"/>
    </source>
</evidence>
<evidence type="ECO:0000256" key="5">
    <source>
        <dbReference type="ARBA" id="ARBA00022840"/>
    </source>
</evidence>
<name>A0A1R2D3D4_9CILI</name>
<evidence type="ECO:0000256" key="9">
    <source>
        <dbReference type="ARBA" id="ARBA00034704"/>
    </source>
</evidence>
<dbReference type="EMBL" id="MPUH01000007">
    <property type="protein sequence ID" value="OMJ95777.1"/>
    <property type="molecule type" value="Genomic_DNA"/>
</dbReference>
<dbReference type="InterPro" id="IPR036961">
    <property type="entry name" value="Kinesin_motor_dom_sf"/>
</dbReference>
<dbReference type="GO" id="GO:0008017">
    <property type="term" value="F:microtubule binding"/>
    <property type="evidence" value="ECO:0007669"/>
    <property type="project" value="InterPro"/>
</dbReference>
<feature type="coiled-coil region" evidence="12">
    <location>
        <begin position="457"/>
        <end position="554"/>
    </location>
</feature>
<dbReference type="PRINTS" id="PR00380">
    <property type="entry name" value="KINESINHEAVY"/>
</dbReference>
<dbReference type="GO" id="GO:0003777">
    <property type="term" value="F:microtubule motor activity"/>
    <property type="evidence" value="ECO:0007669"/>
    <property type="project" value="InterPro"/>
</dbReference>
<feature type="coiled-coil region" evidence="12">
    <location>
        <begin position="589"/>
        <end position="623"/>
    </location>
</feature>
<keyword evidence="15" id="KW-1185">Reference proteome</keyword>
<evidence type="ECO:0000256" key="11">
    <source>
        <dbReference type="RuleBase" id="RU000394"/>
    </source>
</evidence>
<dbReference type="InterPro" id="IPR027640">
    <property type="entry name" value="Kinesin-like_fam"/>
</dbReference>
<evidence type="ECO:0000256" key="1">
    <source>
        <dbReference type="ARBA" id="ARBA00004245"/>
    </source>
</evidence>
<feature type="domain" description="Kinesin motor" evidence="13">
    <location>
        <begin position="8"/>
        <end position="333"/>
    </location>
</feature>
<evidence type="ECO:0000256" key="6">
    <source>
        <dbReference type="ARBA" id="ARBA00023054"/>
    </source>
</evidence>
<dbReference type="GO" id="GO:0005874">
    <property type="term" value="C:microtubule"/>
    <property type="evidence" value="ECO:0007669"/>
    <property type="project" value="UniProtKB-KW"/>
</dbReference>
<dbReference type="InterPro" id="IPR027417">
    <property type="entry name" value="P-loop_NTPase"/>
</dbReference>
<dbReference type="InterPro" id="IPR019821">
    <property type="entry name" value="Kinesin_motor_CS"/>
</dbReference>
<evidence type="ECO:0000256" key="7">
    <source>
        <dbReference type="ARBA" id="ARBA00023175"/>
    </source>
</evidence>
<evidence type="ECO:0000259" key="13">
    <source>
        <dbReference type="PROSITE" id="PS50067"/>
    </source>
</evidence>
<dbReference type="GO" id="GO:0005524">
    <property type="term" value="F:ATP binding"/>
    <property type="evidence" value="ECO:0007669"/>
    <property type="project" value="UniProtKB-UniRule"/>
</dbReference>
<accession>A0A1R2D3D4</accession>
<comment type="subcellular location">
    <subcellularLocation>
        <location evidence="1">Cytoplasm</location>
        <location evidence="1">Cytoskeleton</location>
    </subcellularLocation>
</comment>
<keyword evidence="2" id="KW-0963">Cytoplasm</keyword>
<keyword evidence="6 12" id="KW-0175">Coiled coil</keyword>
<dbReference type="AlphaFoldDB" id="A0A1R2D3D4"/>
<keyword evidence="4 10" id="KW-0547">Nucleotide-binding</keyword>
<comment type="similarity">
    <text evidence="9">Belongs to the TRAFAC class myosin-kinesin ATPase superfamily. Kinesin family. KIN-5/BimC subfamily.</text>
</comment>
<dbReference type="OrthoDB" id="3176171at2759"/>
<dbReference type="SUPFAM" id="SSF52540">
    <property type="entry name" value="P-loop containing nucleoside triphosphate hydrolases"/>
    <property type="match status" value="1"/>
</dbReference>
<evidence type="ECO:0000256" key="2">
    <source>
        <dbReference type="ARBA" id="ARBA00022490"/>
    </source>
</evidence>
<keyword evidence="7 10" id="KW-0505">Motor protein</keyword>
<dbReference type="PROSITE" id="PS50067">
    <property type="entry name" value="KINESIN_MOTOR_2"/>
    <property type="match status" value="1"/>
</dbReference>
<keyword evidence="8" id="KW-0206">Cytoskeleton</keyword>
<protein>
    <recommendedName>
        <fullName evidence="11">Kinesin-like protein</fullName>
    </recommendedName>
</protein>
<keyword evidence="5 10" id="KW-0067">ATP-binding</keyword>
<comment type="caution">
    <text evidence="14">The sequence shown here is derived from an EMBL/GenBank/DDBJ whole genome shotgun (WGS) entry which is preliminary data.</text>
</comment>
<dbReference type="PANTHER" id="PTHR47968">
    <property type="entry name" value="CENTROMERE PROTEIN E"/>
    <property type="match status" value="1"/>
</dbReference>
<dbReference type="Pfam" id="PF00225">
    <property type="entry name" value="Kinesin"/>
    <property type="match status" value="1"/>
</dbReference>
<evidence type="ECO:0000256" key="10">
    <source>
        <dbReference type="PROSITE-ProRule" id="PRU00283"/>
    </source>
</evidence>
<organism evidence="14 15">
    <name type="scientific">Stentor coeruleus</name>
    <dbReference type="NCBI Taxonomy" id="5963"/>
    <lineage>
        <taxon>Eukaryota</taxon>
        <taxon>Sar</taxon>
        <taxon>Alveolata</taxon>
        <taxon>Ciliophora</taxon>
        <taxon>Postciliodesmatophora</taxon>
        <taxon>Heterotrichea</taxon>
        <taxon>Heterotrichida</taxon>
        <taxon>Stentoridae</taxon>
        <taxon>Stentor</taxon>
    </lineage>
</organism>
<dbReference type="PROSITE" id="PS00411">
    <property type="entry name" value="KINESIN_MOTOR_1"/>
    <property type="match status" value="1"/>
</dbReference>
<evidence type="ECO:0000256" key="3">
    <source>
        <dbReference type="ARBA" id="ARBA00022701"/>
    </source>
</evidence>
<feature type="coiled-coil region" evidence="12">
    <location>
        <begin position="345"/>
        <end position="421"/>
    </location>
</feature>
<dbReference type="InterPro" id="IPR001752">
    <property type="entry name" value="Kinesin_motor_dom"/>
</dbReference>
<gene>
    <name evidence="14" type="ORF">SteCoe_663</name>
</gene>